<evidence type="ECO:0000256" key="7">
    <source>
        <dbReference type="ARBA" id="ARBA00022692"/>
    </source>
</evidence>
<keyword evidence="10 14" id="KW-0472">Membrane</keyword>
<comment type="similarity">
    <text evidence="4">Belongs to the CTL (choline transporter-like) family.</text>
</comment>
<keyword evidence="11" id="KW-0028">Amino-acid biosynthesis</keyword>
<dbReference type="Gene3D" id="3.40.640.10">
    <property type="entry name" value="Type I PLP-dependent aspartate aminotransferase-like (Major domain)"/>
    <property type="match status" value="1"/>
</dbReference>
<evidence type="ECO:0000256" key="2">
    <source>
        <dbReference type="ARBA" id="ARBA00004141"/>
    </source>
</evidence>
<dbReference type="GO" id="GO:0030170">
    <property type="term" value="F:pyridoxal phosphate binding"/>
    <property type="evidence" value="ECO:0007669"/>
    <property type="project" value="InterPro"/>
</dbReference>
<evidence type="ECO:0000256" key="1">
    <source>
        <dbReference type="ARBA" id="ARBA00001933"/>
    </source>
</evidence>
<dbReference type="InterPro" id="IPR007603">
    <property type="entry name" value="Choline_transptr-like"/>
</dbReference>
<evidence type="ECO:0000256" key="12">
    <source>
        <dbReference type="ARBA" id="ARBA00029853"/>
    </source>
</evidence>
<feature type="region of interest" description="Disordered" evidence="13">
    <location>
        <begin position="1"/>
        <end position="46"/>
    </location>
</feature>
<feature type="compositionally biased region" description="Basic and acidic residues" evidence="13">
    <location>
        <begin position="11"/>
        <end position="43"/>
    </location>
</feature>
<keyword evidence="7 14" id="KW-0812">Transmembrane</keyword>
<dbReference type="InterPro" id="IPR015421">
    <property type="entry name" value="PyrdxlP-dep_Trfase_major"/>
</dbReference>
<dbReference type="Pfam" id="PF01053">
    <property type="entry name" value="Cys_Met_Meta_PP"/>
    <property type="match status" value="1"/>
</dbReference>
<evidence type="ECO:0000256" key="6">
    <source>
        <dbReference type="ARBA" id="ARBA00012085"/>
    </source>
</evidence>
<comment type="subcellular location">
    <subcellularLocation>
        <location evidence="2">Membrane</location>
        <topology evidence="2">Multi-pass membrane protein</topology>
    </subcellularLocation>
</comment>
<dbReference type="FunFam" id="3.40.640.10:FF:000009">
    <property type="entry name" value="Cystathionine gamma-synthase homolog"/>
    <property type="match status" value="1"/>
</dbReference>
<evidence type="ECO:0000256" key="8">
    <source>
        <dbReference type="ARBA" id="ARBA00022898"/>
    </source>
</evidence>
<dbReference type="CDD" id="cd00614">
    <property type="entry name" value="CGS_like"/>
    <property type="match status" value="1"/>
</dbReference>
<dbReference type="Gene3D" id="3.90.1150.10">
    <property type="entry name" value="Aspartate Aminotransferase, domain 1"/>
    <property type="match status" value="1"/>
</dbReference>
<keyword evidence="8" id="KW-0663">Pyridoxal phosphate</keyword>
<proteinExistence type="inferred from homology"/>
<dbReference type="GO" id="GO:0019346">
    <property type="term" value="P:transsulfuration"/>
    <property type="evidence" value="ECO:0007669"/>
    <property type="project" value="InterPro"/>
</dbReference>
<evidence type="ECO:0000256" key="13">
    <source>
        <dbReference type="SAM" id="MobiDB-lite"/>
    </source>
</evidence>
<feature type="transmembrane region" description="Helical" evidence="14">
    <location>
        <begin position="795"/>
        <end position="816"/>
    </location>
</feature>
<evidence type="ECO:0000256" key="14">
    <source>
        <dbReference type="SAM" id="Phobius"/>
    </source>
</evidence>
<dbReference type="EMBL" id="CAJNOG010000216">
    <property type="protein sequence ID" value="CAF1085052.1"/>
    <property type="molecule type" value="Genomic_DNA"/>
</dbReference>
<comment type="cofactor">
    <cofactor evidence="1">
        <name>pyridoxal 5'-phosphate</name>
        <dbReference type="ChEBI" id="CHEBI:597326"/>
    </cofactor>
</comment>
<dbReference type="SUPFAM" id="SSF53383">
    <property type="entry name" value="PLP-dependent transferases"/>
    <property type="match status" value="1"/>
</dbReference>
<dbReference type="GO" id="GO:0005737">
    <property type="term" value="C:cytoplasm"/>
    <property type="evidence" value="ECO:0007669"/>
    <property type="project" value="TreeGrafter"/>
</dbReference>
<evidence type="ECO:0000313" key="16">
    <source>
        <dbReference type="Proteomes" id="UP000663845"/>
    </source>
</evidence>
<name>A0A814MXE3_9BILA</name>
<dbReference type="AlphaFoldDB" id="A0A814MXE3"/>
<evidence type="ECO:0000256" key="4">
    <source>
        <dbReference type="ARBA" id="ARBA00007168"/>
    </source>
</evidence>
<dbReference type="InterPro" id="IPR015422">
    <property type="entry name" value="PyrdxlP-dep_Trfase_small"/>
</dbReference>
<comment type="similarity">
    <text evidence="5">Belongs to the trans-sulfuration enzymes family.</text>
</comment>
<dbReference type="GO" id="GO:0022857">
    <property type="term" value="F:transmembrane transporter activity"/>
    <property type="evidence" value="ECO:0007669"/>
    <property type="project" value="InterPro"/>
</dbReference>
<protein>
    <recommendedName>
        <fullName evidence="6">cystathionine gamma-lyase</fullName>
        <ecNumber evidence="6">4.4.1.1</ecNumber>
    </recommendedName>
    <alternativeName>
        <fullName evidence="12">Gamma-cystathionase</fullName>
    </alternativeName>
</protein>
<evidence type="ECO:0000256" key="5">
    <source>
        <dbReference type="ARBA" id="ARBA00009077"/>
    </source>
</evidence>
<dbReference type="GO" id="GO:0016020">
    <property type="term" value="C:membrane"/>
    <property type="evidence" value="ECO:0007669"/>
    <property type="project" value="UniProtKB-SubCell"/>
</dbReference>
<feature type="transmembrane region" description="Helical" evidence="14">
    <location>
        <begin position="372"/>
        <end position="397"/>
    </location>
</feature>
<reference evidence="15" key="1">
    <citation type="submission" date="2021-02" db="EMBL/GenBank/DDBJ databases">
        <authorList>
            <person name="Nowell W R."/>
        </authorList>
    </citation>
    <scope>NUCLEOTIDE SEQUENCE</scope>
</reference>
<comment type="caution">
    <text evidence="15">The sequence shown here is derived from an EMBL/GenBank/DDBJ whole genome shotgun (WGS) entry which is preliminary data.</text>
</comment>
<dbReference type="GO" id="GO:0019343">
    <property type="term" value="P:cysteine biosynthetic process via cystathionine"/>
    <property type="evidence" value="ECO:0007669"/>
    <property type="project" value="TreeGrafter"/>
</dbReference>
<evidence type="ECO:0000256" key="9">
    <source>
        <dbReference type="ARBA" id="ARBA00022989"/>
    </source>
</evidence>
<keyword evidence="11" id="KW-0198">Cysteine biosynthesis</keyword>
<evidence type="ECO:0000256" key="11">
    <source>
        <dbReference type="ARBA" id="ARBA00023192"/>
    </source>
</evidence>
<dbReference type="UniPathway" id="UPA00136">
    <property type="reaction ID" value="UER00202"/>
</dbReference>
<dbReference type="InterPro" id="IPR000277">
    <property type="entry name" value="Cys/Met-Metab_PyrdxlP-dep_enz"/>
</dbReference>
<feature type="transmembrane region" description="Helical" evidence="14">
    <location>
        <begin position="346"/>
        <end position="365"/>
    </location>
</feature>
<feature type="transmembrane region" description="Helical" evidence="14">
    <location>
        <begin position="640"/>
        <end position="665"/>
    </location>
</feature>
<keyword evidence="9 14" id="KW-1133">Transmembrane helix</keyword>
<dbReference type="InterPro" id="IPR054542">
    <property type="entry name" value="Cys_met_metab_PP"/>
</dbReference>
<accession>A0A814MXE3</accession>
<evidence type="ECO:0000256" key="3">
    <source>
        <dbReference type="ARBA" id="ARBA00005038"/>
    </source>
</evidence>
<comment type="pathway">
    <text evidence="3">Amino-acid biosynthesis; L-cysteine biosynthesis; L-cysteine from L-homocysteine and L-serine: step 2/2.</text>
</comment>
<dbReference type="EC" id="4.4.1.1" evidence="6"/>
<dbReference type="GO" id="GO:0004123">
    <property type="term" value="F:cystathionine gamma-lyase activity"/>
    <property type="evidence" value="ECO:0007669"/>
    <property type="project" value="TreeGrafter"/>
</dbReference>
<feature type="transmembrane region" description="Helical" evidence="14">
    <location>
        <begin position="828"/>
        <end position="850"/>
    </location>
</feature>
<evidence type="ECO:0000313" key="15">
    <source>
        <dbReference type="EMBL" id="CAF1085052.1"/>
    </source>
</evidence>
<dbReference type="PROSITE" id="PS00868">
    <property type="entry name" value="CYS_MET_METAB_PP"/>
    <property type="match status" value="1"/>
</dbReference>
<evidence type="ECO:0000256" key="10">
    <source>
        <dbReference type="ARBA" id="ARBA00023136"/>
    </source>
</evidence>
<feature type="transmembrane region" description="Helical" evidence="14">
    <location>
        <begin position="499"/>
        <end position="524"/>
    </location>
</feature>
<dbReference type="PANTHER" id="PTHR11808">
    <property type="entry name" value="TRANS-SULFURATION ENZYME FAMILY MEMBER"/>
    <property type="match status" value="1"/>
</dbReference>
<organism evidence="15 16">
    <name type="scientific">Adineta steineri</name>
    <dbReference type="NCBI Taxonomy" id="433720"/>
    <lineage>
        <taxon>Eukaryota</taxon>
        <taxon>Metazoa</taxon>
        <taxon>Spiralia</taxon>
        <taxon>Gnathifera</taxon>
        <taxon>Rotifera</taxon>
        <taxon>Eurotatoria</taxon>
        <taxon>Bdelloidea</taxon>
        <taxon>Adinetida</taxon>
        <taxon>Adinetidae</taxon>
        <taxon>Adineta</taxon>
    </lineage>
</organism>
<dbReference type="InterPro" id="IPR015424">
    <property type="entry name" value="PyrdxlP-dep_Trfase"/>
</dbReference>
<gene>
    <name evidence="15" type="ORF">JYZ213_LOCUS20512</name>
</gene>
<feature type="transmembrane region" description="Helical" evidence="14">
    <location>
        <begin position="454"/>
        <end position="478"/>
    </location>
</feature>
<dbReference type="PANTHER" id="PTHR11808:SF15">
    <property type="entry name" value="CYSTATHIONINE GAMMA-LYASE"/>
    <property type="match status" value="1"/>
</dbReference>
<sequence>MEGYLSSGPQKADKDAENQKNKQEHPRTRIETDAIHVGQEPERWPGQAVVPPISMATTFKQLEPGKPVLYEYSRCGNPTRQCLEECLASVEKARYALTFASGLGATTTLMFMLKSGDHILSIDDVYGGTGRLFRRCMAQMGVESSFIDMSTDASTVVKHLKPTTRLVWIETPTNPLLKLADIEQIATAVHKHDPKIMVLVDNTFATAYFQNPLKLGADLVLHSLTKYMNGHSDVVMGCLMMNNEEYYKQLSFLQYAIGAVPSPFDCYLVNRGIKTLAVRMKQHMANGLRVATYLEQHKHVERVIYPPLESHPQHDLYKKQMSGFSGMISIYLKGDEVEKNLIESRYVLLLSLLFAMIILLIYMFLLRYLAQWIIWLSLILCIVVFALAASFCFVARIRMEKYSTNNNALFDLDEMNITLNMNNFDINNTDAKISAVEKFDTAMNLLDEFVPMSVIWLVIGIICCIVCAILMICTCCLCERIRLAAALIEEASKAICYALTILIWPIITFILNIGFVILGILVLAHYSTLGRPIYQISCTQDFGQSCRKESLRSYVLSNETRQINIHSIPKSCLDYHEGDSCNLDEFTQLNCTIDRIQCVYVSYGFVDETFQHYLNSIWSHRFAQFLSEHSWLVNIFNIFMIYWLIAFTIALEQMILACTFVSYYWQLNQLNQKCCHNYIHKCLCFQGVLLTFRYHLGTIAFGSSIIAIIDTLRTLIDLIKDRMEAMNIDNYGKCCLKLIKGSLNCIRCCFQFFSRYTYIMTAVSGKWFCSSAFTATKLLLENCLRVFILDRVCAILLYIGRITITIGSCVFTAYMLDNIGLNITLHFSWFPVLIIGISVYISSAIFLNVYATATSTLFFCVLYDLEVRNDSQQISNRLREIIDKSNDFRKKKFEIIDEQSTNDRTQSRF</sequence>
<dbReference type="Proteomes" id="UP000663845">
    <property type="component" value="Unassembled WGS sequence"/>
</dbReference>
<dbReference type="Pfam" id="PF04515">
    <property type="entry name" value="Choline_transpo"/>
    <property type="match status" value="1"/>
</dbReference>